<keyword evidence="1" id="KW-0238">DNA-binding</keyword>
<protein>
    <submittedName>
        <fullName evidence="2">Rrf2 family protein</fullName>
    </submittedName>
</protein>
<dbReference type="GO" id="GO:0005829">
    <property type="term" value="C:cytosol"/>
    <property type="evidence" value="ECO:0007669"/>
    <property type="project" value="TreeGrafter"/>
</dbReference>
<dbReference type="EMBL" id="JACHHK010000003">
    <property type="protein sequence ID" value="MBB5182850.1"/>
    <property type="molecule type" value="Genomic_DNA"/>
</dbReference>
<dbReference type="PANTHER" id="PTHR33221:SF5">
    <property type="entry name" value="HTH-TYPE TRANSCRIPTIONAL REGULATOR ISCR"/>
    <property type="match status" value="1"/>
</dbReference>
<comment type="caution">
    <text evidence="2">The sequence shown here is derived from an EMBL/GenBank/DDBJ whole genome shotgun (WGS) entry which is preliminary data.</text>
</comment>
<sequence length="145" mass="16293">MKVSTKGRYSLRFLLDLAIQPRQEPVSLKGISERQPISLKYLEQIIPPLAKAGIIRSVRGPKGGYYLNKSPKDITVGMILRITEGSLAPVDCVDPENSFHCPRESECVTIHVWQQMYDAVTNVVDSITLQDLVDEERAKGGEYYI</sequence>
<dbReference type="GO" id="GO:0003700">
    <property type="term" value="F:DNA-binding transcription factor activity"/>
    <property type="evidence" value="ECO:0007669"/>
    <property type="project" value="TreeGrafter"/>
</dbReference>
<proteinExistence type="predicted"/>
<dbReference type="NCBIfam" id="TIGR00738">
    <property type="entry name" value="rrf2_super"/>
    <property type="match status" value="1"/>
</dbReference>
<keyword evidence="3" id="KW-1185">Reference proteome</keyword>
<gene>
    <name evidence="2" type="ORF">HNQ47_000870</name>
</gene>
<evidence type="ECO:0000313" key="2">
    <source>
        <dbReference type="EMBL" id="MBB5182850.1"/>
    </source>
</evidence>
<dbReference type="Pfam" id="PF02082">
    <property type="entry name" value="Rrf2"/>
    <property type="match status" value="1"/>
</dbReference>
<dbReference type="PROSITE" id="PS01332">
    <property type="entry name" value="HTH_RRF2_1"/>
    <property type="match status" value="1"/>
</dbReference>
<dbReference type="InterPro" id="IPR036390">
    <property type="entry name" value="WH_DNA-bd_sf"/>
</dbReference>
<name>A0A7W8CWF3_9FIRM</name>
<accession>A0A7W8CWF3</accession>
<dbReference type="PROSITE" id="PS51197">
    <property type="entry name" value="HTH_RRF2_2"/>
    <property type="match status" value="1"/>
</dbReference>
<dbReference type="InterPro" id="IPR030489">
    <property type="entry name" value="TR_Rrf2-type_CS"/>
</dbReference>
<dbReference type="RefSeq" id="WP_183327919.1">
    <property type="nucleotide sequence ID" value="NZ_JACHHK010000003.1"/>
</dbReference>
<dbReference type="InterPro" id="IPR036388">
    <property type="entry name" value="WH-like_DNA-bd_sf"/>
</dbReference>
<dbReference type="GO" id="GO:0003677">
    <property type="term" value="F:DNA binding"/>
    <property type="evidence" value="ECO:0007669"/>
    <property type="project" value="UniProtKB-KW"/>
</dbReference>
<evidence type="ECO:0000313" key="3">
    <source>
        <dbReference type="Proteomes" id="UP000539953"/>
    </source>
</evidence>
<dbReference type="InterPro" id="IPR000944">
    <property type="entry name" value="Tscrpt_reg_Rrf2"/>
</dbReference>
<dbReference type="Gene3D" id="1.10.10.10">
    <property type="entry name" value="Winged helix-like DNA-binding domain superfamily/Winged helix DNA-binding domain"/>
    <property type="match status" value="1"/>
</dbReference>
<organism evidence="2 3">
    <name type="scientific">Catenisphaera adipataccumulans</name>
    <dbReference type="NCBI Taxonomy" id="700500"/>
    <lineage>
        <taxon>Bacteria</taxon>
        <taxon>Bacillati</taxon>
        <taxon>Bacillota</taxon>
        <taxon>Erysipelotrichia</taxon>
        <taxon>Erysipelotrichales</taxon>
        <taxon>Erysipelotrichaceae</taxon>
        <taxon>Catenisphaera</taxon>
    </lineage>
</organism>
<evidence type="ECO:0000256" key="1">
    <source>
        <dbReference type="ARBA" id="ARBA00023125"/>
    </source>
</evidence>
<dbReference type="PANTHER" id="PTHR33221">
    <property type="entry name" value="WINGED HELIX-TURN-HELIX TRANSCRIPTIONAL REGULATOR, RRF2 FAMILY"/>
    <property type="match status" value="1"/>
</dbReference>
<dbReference type="AlphaFoldDB" id="A0A7W8CWF3"/>
<dbReference type="SUPFAM" id="SSF46785">
    <property type="entry name" value="Winged helix' DNA-binding domain"/>
    <property type="match status" value="1"/>
</dbReference>
<reference evidence="2 3" key="1">
    <citation type="submission" date="2020-08" db="EMBL/GenBank/DDBJ databases">
        <title>Genomic Encyclopedia of Type Strains, Phase IV (KMG-IV): sequencing the most valuable type-strain genomes for metagenomic binning, comparative biology and taxonomic classification.</title>
        <authorList>
            <person name="Goeker M."/>
        </authorList>
    </citation>
    <scope>NUCLEOTIDE SEQUENCE [LARGE SCALE GENOMIC DNA]</scope>
    <source>
        <strain evidence="2 3">DSM 25799</strain>
    </source>
</reference>
<dbReference type="Proteomes" id="UP000539953">
    <property type="component" value="Unassembled WGS sequence"/>
</dbReference>